<keyword evidence="2 5" id="KW-0812">Transmembrane</keyword>
<keyword evidence="3 5" id="KW-1133">Transmembrane helix</keyword>
<dbReference type="AlphaFoldDB" id="A0A1G4K5Z2"/>
<feature type="domain" description="LicD/FKTN/FKRP nucleotidyltransferase" evidence="6">
    <location>
        <begin position="468"/>
        <end position="706"/>
    </location>
</feature>
<evidence type="ECO:0000313" key="7">
    <source>
        <dbReference type="EMBL" id="SCU99237.1"/>
    </source>
</evidence>
<protein>
    <submittedName>
        <fullName evidence="7">LADA_0H18448g1_1</fullName>
    </submittedName>
</protein>
<dbReference type="InterPro" id="IPR009644">
    <property type="entry name" value="FKTN/MNN4/W02B3.4-1"/>
</dbReference>
<dbReference type="PANTHER" id="PTHR15407">
    <property type="entry name" value="FUKUTIN-RELATED"/>
    <property type="match status" value="1"/>
</dbReference>
<evidence type="ECO:0000256" key="3">
    <source>
        <dbReference type="ARBA" id="ARBA00022989"/>
    </source>
</evidence>
<gene>
    <name evidence="7" type="ORF">LADA_0H18448G</name>
</gene>
<dbReference type="Proteomes" id="UP000190274">
    <property type="component" value="Chromosome H"/>
</dbReference>
<name>A0A1G4K5Z2_9SACH</name>
<feature type="transmembrane region" description="Helical" evidence="5">
    <location>
        <begin position="27"/>
        <end position="47"/>
    </location>
</feature>
<organism evidence="7 8">
    <name type="scientific">Lachancea dasiensis</name>
    <dbReference type="NCBI Taxonomy" id="1072105"/>
    <lineage>
        <taxon>Eukaryota</taxon>
        <taxon>Fungi</taxon>
        <taxon>Dikarya</taxon>
        <taxon>Ascomycota</taxon>
        <taxon>Saccharomycotina</taxon>
        <taxon>Saccharomycetes</taxon>
        <taxon>Saccharomycetales</taxon>
        <taxon>Saccharomycetaceae</taxon>
        <taxon>Lachancea</taxon>
    </lineage>
</organism>
<dbReference type="PANTHER" id="PTHR15407:SF28">
    <property type="entry name" value="RIBITOL-5-PHOSPHATE TRANSFERASE FKTN"/>
    <property type="match status" value="1"/>
</dbReference>
<dbReference type="Pfam" id="PF04991">
    <property type="entry name" value="LicD"/>
    <property type="match status" value="1"/>
</dbReference>
<evidence type="ECO:0000256" key="4">
    <source>
        <dbReference type="ARBA" id="ARBA00023136"/>
    </source>
</evidence>
<reference evidence="7 8" key="1">
    <citation type="submission" date="2016-03" db="EMBL/GenBank/DDBJ databases">
        <authorList>
            <person name="Devillers H."/>
        </authorList>
    </citation>
    <scope>NUCLEOTIDE SEQUENCE [LARGE SCALE GENOMIC DNA]</scope>
    <source>
        <strain evidence="7">CBS 10888</strain>
    </source>
</reference>
<dbReference type="OrthoDB" id="444255at2759"/>
<keyword evidence="8" id="KW-1185">Reference proteome</keyword>
<evidence type="ECO:0000256" key="5">
    <source>
        <dbReference type="SAM" id="Phobius"/>
    </source>
</evidence>
<proteinExistence type="predicted"/>
<sequence>MAFGSQMLHWCRRNVWTIRLRGKKKRYLGLLGLAVWVLVSGLFLLSLTDSGYSLSTLAWDNLGLQEPRANNQSITSDEKSLGPEDLQRLYRQLHYETDFQYPTSYRLQRDLLTVQMGPLRGQQVPSVDDLPFYDADPRLVWSVLAHHLIQHPSSDARLPFSWYDWADFHDYNKLLSLKKTEVPCDFFFGYEFSSSQLSKIEQEVGEELFEFDRPYYDATRELDSDEHREMLERSVSSCTFDSSSASSKRYSIGAEVTLLQDAVRPEVYRFQARNYMLHNLANPLSLTILNDDQSTWQLLVDQDSRQTLVQSGLVANYLEKLQLAKDQDFTFNSSEEFDKFANSESSESHRVHIEDLDVEESRAFENVFTDLKESDFEFDALAEIQKLETQPTPLNAHHLSYLESLRYSTNTHFAFAPKYFQEPGSLKDFLELGRHHDKRFFNGAIFRDSEETQLRLNSMMRTFQKFLKANGLICWIAHGSLYGYLYNGRTFPWDNDFDMQMPIRHLNILAKNFNQSLILEDPRDGNGRFFLDIGSSITTRIRGNGENNIDARFIDIDSGLYIDITGLSVSTAMMSDKDDAFFSERKDALGHEVKFRDPNLIPNKTDLPLQVLYNKVEGDILYSYEQIKKLKSLITKYNEGFSGDPSPSKFYSAEQRYSLNHELGLYNCRNHHFVHFDMVSPLISTNFHGVAALVPRKYVSLLKREYSVPSKMDIITFNAKTFIPKLGAWMPSSLLKKLLNIKRPREDWEMVKSGLNKLGPSEVGMLSRNAARSKETGFLSNIYNGMDISTYRLKELEIHFSRNHTAANKESLLQQLKSDIGSHLKPHMKDPLIHRLQKRELHKRSQTTESETETYLTINLAIAGEIQGWTEMLDNNTLALYKGTREGSLDFNFESGDVNNINIFETDPPLPDQI</sequence>
<dbReference type="GO" id="GO:0016020">
    <property type="term" value="C:membrane"/>
    <property type="evidence" value="ECO:0007669"/>
    <property type="project" value="UniProtKB-SubCell"/>
</dbReference>
<keyword evidence="4 5" id="KW-0472">Membrane</keyword>
<evidence type="ECO:0000256" key="2">
    <source>
        <dbReference type="ARBA" id="ARBA00022692"/>
    </source>
</evidence>
<dbReference type="GO" id="GO:0009100">
    <property type="term" value="P:glycoprotein metabolic process"/>
    <property type="evidence" value="ECO:0007669"/>
    <property type="project" value="UniProtKB-ARBA"/>
</dbReference>
<dbReference type="STRING" id="1266660.A0A1G4K5Z2"/>
<comment type="subcellular location">
    <subcellularLocation>
        <location evidence="1">Membrane</location>
        <topology evidence="1">Single-pass membrane protein</topology>
    </subcellularLocation>
</comment>
<accession>A0A1G4K5Z2</accession>
<evidence type="ECO:0000313" key="8">
    <source>
        <dbReference type="Proteomes" id="UP000190274"/>
    </source>
</evidence>
<evidence type="ECO:0000256" key="1">
    <source>
        <dbReference type="ARBA" id="ARBA00004167"/>
    </source>
</evidence>
<dbReference type="InterPro" id="IPR007074">
    <property type="entry name" value="LicD/FKTN/FKRP_NTP_transf"/>
</dbReference>
<dbReference type="EMBL" id="LT598461">
    <property type="protein sequence ID" value="SCU99237.1"/>
    <property type="molecule type" value="Genomic_DNA"/>
</dbReference>
<evidence type="ECO:0000259" key="6">
    <source>
        <dbReference type="Pfam" id="PF04991"/>
    </source>
</evidence>